<dbReference type="AlphaFoldDB" id="I0Z1G6"/>
<sequence>MPSGFWALLALCTVTAVSRTNACPTGSGLCHYGTLPGGWISSKGHALLPWHEEGELLNMTFSVWQPYCPACQLQPLLTPYLEGGNLMPEDPRTVKPHALHLAHHRRCPVIHGD</sequence>
<dbReference type="RefSeq" id="XP_005649029.1">
    <property type="nucleotide sequence ID" value="XM_005648972.1"/>
</dbReference>
<name>I0Z1G6_COCSC</name>
<keyword evidence="1" id="KW-0732">Signal</keyword>
<evidence type="ECO:0008006" key="4">
    <source>
        <dbReference type="Google" id="ProtNLM"/>
    </source>
</evidence>
<reference evidence="2 3" key="1">
    <citation type="journal article" date="2012" name="Genome Biol.">
        <title>The genome of the polar eukaryotic microalga coccomyxa subellipsoidea reveals traits of cold adaptation.</title>
        <authorList>
            <person name="Blanc G."/>
            <person name="Agarkova I."/>
            <person name="Grimwood J."/>
            <person name="Kuo A."/>
            <person name="Brueggeman A."/>
            <person name="Dunigan D."/>
            <person name="Gurnon J."/>
            <person name="Ladunga I."/>
            <person name="Lindquist E."/>
            <person name="Lucas S."/>
            <person name="Pangilinan J."/>
            <person name="Proschold T."/>
            <person name="Salamov A."/>
            <person name="Schmutz J."/>
            <person name="Weeks D."/>
            <person name="Yamada T."/>
            <person name="Claverie J.M."/>
            <person name="Grigoriev I."/>
            <person name="Van Etten J."/>
            <person name="Lomsadze A."/>
            <person name="Borodovsky M."/>
        </authorList>
    </citation>
    <scope>NUCLEOTIDE SEQUENCE [LARGE SCALE GENOMIC DNA]</scope>
    <source>
        <strain evidence="2 3">C-169</strain>
    </source>
</reference>
<organism evidence="2 3">
    <name type="scientific">Coccomyxa subellipsoidea (strain C-169)</name>
    <name type="common">Green microalga</name>
    <dbReference type="NCBI Taxonomy" id="574566"/>
    <lineage>
        <taxon>Eukaryota</taxon>
        <taxon>Viridiplantae</taxon>
        <taxon>Chlorophyta</taxon>
        <taxon>core chlorophytes</taxon>
        <taxon>Trebouxiophyceae</taxon>
        <taxon>Trebouxiophyceae incertae sedis</taxon>
        <taxon>Coccomyxaceae</taxon>
        <taxon>Coccomyxa</taxon>
        <taxon>Coccomyxa subellipsoidea</taxon>
    </lineage>
</organism>
<feature type="chain" id="PRO_5003637430" description="Thioredoxin domain-containing protein" evidence="1">
    <location>
        <begin position="23"/>
        <end position="113"/>
    </location>
</feature>
<keyword evidence="3" id="KW-1185">Reference proteome</keyword>
<proteinExistence type="predicted"/>
<evidence type="ECO:0000256" key="1">
    <source>
        <dbReference type="SAM" id="SignalP"/>
    </source>
</evidence>
<dbReference type="KEGG" id="csl:COCSUDRAFT_32733"/>
<dbReference type="EMBL" id="AGSI01000005">
    <property type="protein sequence ID" value="EIE24485.1"/>
    <property type="molecule type" value="Genomic_DNA"/>
</dbReference>
<feature type="signal peptide" evidence="1">
    <location>
        <begin position="1"/>
        <end position="22"/>
    </location>
</feature>
<gene>
    <name evidence="2" type="ORF">COCSUDRAFT_32733</name>
</gene>
<comment type="caution">
    <text evidence="2">The sequence shown here is derived from an EMBL/GenBank/DDBJ whole genome shotgun (WGS) entry which is preliminary data.</text>
</comment>
<protein>
    <recommendedName>
        <fullName evidence="4">Thioredoxin domain-containing protein</fullName>
    </recommendedName>
</protein>
<dbReference type="GeneID" id="17042487"/>
<evidence type="ECO:0000313" key="2">
    <source>
        <dbReference type="EMBL" id="EIE24485.1"/>
    </source>
</evidence>
<dbReference type="Proteomes" id="UP000007264">
    <property type="component" value="Unassembled WGS sequence"/>
</dbReference>
<accession>I0Z1G6</accession>
<evidence type="ECO:0000313" key="3">
    <source>
        <dbReference type="Proteomes" id="UP000007264"/>
    </source>
</evidence>